<dbReference type="OrthoDB" id="678784at2"/>
<feature type="compositionally biased region" description="Polar residues" evidence="1">
    <location>
        <begin position="286"/>
        <end position="295"/>
    </location>
</feature>
<evidence type="ECO:0000313" key="4">
    <source>
        <dbReference type="Proteomes" id="UP000070533"/>
    </source>
</evidence>
<evidence type="ECO:0000259" key="2">
    <source>
        <dbReference type="Pfam" id="PF14129"/>
    </source>
</evidence>
<sequence>MANLKNVLSASVLILIFLLVSCKPTIPSEYIQPADLEDILYDYHIAMSIAMQKGNTPSEQKTYKMAVLKKHGVTEQDFEHSLQYYLRHTEKLHKIYENLSLRLEAEARTQGISENDLNQFGSSMAQGDTADVWNKSKSMVLSPFAPRNYEPFVIEADTSFHKGDRLLMNFNSKFIIQDGVRDAVFVVTVVFKNDSISSQSFHISSDSYQSFNLLNDGNSEIKSVRGYFLMPKPEQITSTFKLLILTNIHLIKMHINKSEQNNSDSLSNNESIRTVGGSPVKKNLKLSPSDTSMKLQQPLHKAMKARHINERALP</sequence>
<dbReference type="InterPro" id="IPR025381">
    <property type="entry name" value="DUF4296"/>
</dbReference>
<accession>A0A133QDG4</accession>
<feature type="compositionally biased region" description="Polar residues" evidence="1">
    <location>
        <begin position="259"/>
        <end position="272"/>
    </location>
</feature>
<dbReference type="EMBL" id="LRQG01000056">
    <property type="protein sequence ID" value="KXA40909.1"/>
    <property type="molecule type" value="Genomic_DNA"/>
</dbReference>
<evidence type="ECO:0000256" key="1">
    <source>
        <dbReference type="SAM" id="MobiDB-lite"/>
    </source>
</evidence>
<dbReference type="PATRIC" id="fig|28128.5.peg.962"/>
<dbReference type="STRING" id="28128.HMPREF3226_00954"/>
<evidence type="ECO:0000313" key="3">
    <source>
        <dbReference type="EMBL" id="KXA40909.1"/>
    </source>
</evidence>
<feature type="region of interest" description="Disordered" evidence="1">
    <location>
        <begin position="259"/>
        <end position="314"/>
    </location>
</feature>
<dbReference type="PROSITE" id="PS51257">
    <property type="entry name" value="PROKAR_LIPOPROTEIN"/>
    <property type="match status" value="1"/>
</dbReference>
<keyword evidence="4" id="KW-1185">Reference proteome</keyword>
<dbReference type="Proteomes" id="UP000070533">
    <property type="component" value="Unassembled WGS sequence"/>
</dbReference>
<proteinExistence type="predicted"/>
<organism evidence="3 4">
    <name type="scientific">Prevotella corporis</name>
    <dbReference type="NCBI Taxonomy" id="28128"/>
    <lineage>
        <taxon>Bacteria</taxon>
        <taxon>Pseudomonadati</taxon>
        <taxon>Bacteroidota</taxon>
        <taxon>Bacteroidia</taxon>
        <taxon>Bacteroidales</taxon>
        <taxon>Prevotellaceae</taxon>
        <taxon>Prevotella</taxon>
    </lineage>
</organism>
<dbReference type="Pfam" id="PF14129">
    <property type="entry name" value="DUF4296"/>
    <property type="match status" value="1"/>
</dbReference>
<reference evidence="4" key="1">
    <citation type="submission" date="2016-01" db="EMBL/GenBank/DDBJ databases">
        <authorList>
            <person name="Mitreva M."/>
            <person name="Pepin K.H."/>
            <person name="Mihindukulasuriya K.A."/>
            <person name="Fulton R."/>
            <person name="Fronick C."/>
            <person name="O'Laughlin M."/>
            <person name="Miner T."/>
            <person name="Herter B."/>
            <person name="Rosa B.A."/>
            <person name="Cordes M."/>
            <person name="Tomlinson C."/>
            <person name="Wollam A."/>
            <person name="Palsikar V.B."/>
            <person name="Mardis E.R."/>
            <person name="Wilson R.K."/>
        </authorList>
    </citation>
    <scope>NUCLEOTIDE SEQUENCE [LARGE SCALE GENOMIC DNA]</scope>
    <source>
        <strain evidence="4">MJR7716</strain>
    </source>
</reference>
<dbReference type="RefSeq" id="WP_060940447.1">
    <property type="nucleotide sequence ID" value="NZ_KQ957214.1"/>
</dbReference>
<dbReference type="AlphaFoldDB" id="A0A133QDG4"/>
<gene>
    <name evidence="3" type="ORF">HMPREF3226_00954</name>
</gene>
<comment type="caution">
    <text evidence="3">The sequence shown here is derived from an EMBL/GenBank/DDBJ whole genome shotgun (WGS) entry which is preliminary data.</text>
</comment>
<protein>
    <recommendedName>
        <fullName evidence="2">DUF4296 domain-containing protein</fullName>
    </recommendedName>
</protein>
<name>A0A133QDG4_9BACT</name>
<feature type="domain" description="DUF4296" evidence="2">
    <location>
        <begin position="27"/>
        <end position="107"/>
    </location>
</feature>